<dbReference type="EMBL" id="MU004237">
    <property type="protein sequence ID" value="KAF2667837.1"/>
    <property type="molecule type" value="Genomic_DNA"/>
</dbReference>
<dbReference type="Gene3D" id="1.20.5.170">
    <property type="match status" value="1"/>
</dbReference>
<name>A0A6A6U8R3_9PEZI</name>
<feature type="region of interest" description="Disordered" evidence="1">
    <location>
        <begin position="65"/>
        <end position="126"/>
    </location>
</feature>
<organism evidence="3 4">
    <name type="scientific">Microthyrium microscopicum</name>
    <dbReference type="NCBI Taxonomy" id="703497"/>
    <lineage>
        <taxon>Eukaryota</taxon>
        <taxon>Fungi</taxon>
        <taxon>Dikarya</taxon>
        <taxon>Ascomycota</taxon>
        <taxon>Pezizomycotina</taxon>
        <taxon>Dothideomycetes</taxon>
        <taxon>Dothideomycetes incertae sedis</taxon>
        <taxon>Microthyriales</taxon>
        <taxon>Microthyriaceae</taxon>
        <taxon>Microthyrium</taxon>
    </lineage>
</organism>
<dbReference type="Proteomes" id="UP000799302">
    <property type="component" value="Unassembled WGS sequence"/>
</dbReference>
<dbReference type="InterPro" id="IPR052635">
    <property type="entry name" value="Sec_Metab_Biosynth_Reg"/>
</dbReference>
<dbReference type="PANTHER" id="PTHR39607">
    <property type="entry name" value="XANTHOCILLIN BIOSYNTHESIS CLUSTER TRANSCRIPTION FACTOR XANC-RELATED"/>
    <property type="match status" value="1"/>
</dbReference>
<proteinExistence type="predicted"/>
<protein>
    <recommendedName>
        <fullName evidence="2">BZIP domain-containing protein</fullName>
    </recommendedName>
</protein>
<dbReference type="InterPro" id="IPR046347">
    <property type="entry name" value="bZIP_sf"/>
</dbReference>
<sequence>MQRHSNSPAQAHSTQTRYPATSSAFSQSALPGEDWTRISDLAERRRIQNRIAQRNYRKKLKKRLEDLERKAASSASPEQQPAELQRQRSTRKKTTPSGSPDVTLNSSQDLSHMQRTESRPGMLPLPEGALFTEQYTRQLSTSPPPSFSYPIATTQESFAYGPYPTTSFSYPPINATFPEPSAYSYNPFPASYPPPLSSSIEYSTKSEFYPDADLQNFAFSFAQNPSITASSDYSYDSKMPQVNTPNFSSC</sequence>
<dbReference type="InterPro" id="IPR004827">
    <property type="entry name" value="bZIP"/>
</dbReference>
<dbReference type="SUPFAM" id="SSF57959">
    <property type="entry name" value="Leucine zipper domain"/>
    <property type="match status" value="1"/>
</dbReference>
<dbReference type="PROSITE" id="PS00036">
    <property type="entry name" value="BZIP_BASIC"/>
    <property type="match status" value="1"/>
</dbReference>
<dbReference type="AlphaFoldDB" id="A0A6A6U8R3"/>
<feature type="compositionally biased region" description="Polar residues" evidence="1">
    <location>
        <begin position="95"/>
        <end position="111"/>
    </location>
</feature>
<accession>A0A6A6U8R3</accession>
<dbReference type="OrthoDB" id="194358at2759"/>
<evidence type="ECO:0000313" key="3">
    <source>
        <dbReference type="EMBL" id="KAF2667837.1"/>
    </source>
</evidence>
<evidence type="ECO:0000313" key="4">
    <source>
        <dbReference type="Proteomes" id="UP000799302"/>
    </source>
</evidence>
<dbReference type="GO" id="GO:0003700">
    <property type="term" value="F:DNA-binding transcription factor activity"/>
    <property type="evidence" value="ECO:0007669"/>
    <property type="project" value="InterPro"/>
</dbReference>
<feature type="compositionally biased region" description="Polar residues" evidence="1">
    <location>
        <begin position="1"/>
        <end position="29"/>
    </location>
</feature>
<evidence type="ECO:0000256" key="1">
    <source>
        <dbReference type="SAM" id="MobiDB-lite"/>
    </source>
</evidence>
<feature type="compositionally biased region" description="Low complexity" evidence="1">
    <location>
        <begin position="72"/>
        <end position="83"/>
    </location>
</feature>
<dbReference type="CDD" id="cd14688">
    <property type="entry name" value="bZIP_YAP"/>
    <property type="match status" value="1"/>
</dbReference>
<evidence type="ECO:0000259" key="2">
    <source>
        <dbReference type="PROSITE" id="PS00036"/>
    </source>
</evidence>
<gene>
    <name evidence="3" type="ORF">BT63DRAFT_302113</name>
</gene>
<feature type="region of interest" description="Disordered" evidence="1">
    <location>
        <begin position="1"/>
        <end position="34"/>
    </location>
</feature>
<reference evidence="3" key="1">
    <citation type="journal article" date="2020" name="Stud. Mycol.">
        <title>101 Dothideomycetes genomes: a test case for predicting lifestyles and emergence of pathogens.</title>
        <authorList>
            <person name="Haridas S."/>
            <person name="Albert R."/>
            <person name="Binder M."/>
            <person name="Bloem J."/>
            <person name="Labutti K."/>
            <person name="Salamov A."/>
            <person name="Andreopoulos B."/>
            <person name="Baker S."/>
            <person name="Barry K."/>
            <person name="Bills G."/>
            <person name="Bluhm B."/>
            <person name="Cannon C."/>
            <person name="Castanera R."/>
            <person name="Culley D."/>
            <person name="Daum C."/>
            <person name="Ezra D."/>
            <person name="Gonzalez J."/>
            <person name="Henrissat B."/>
            <person name="Kuo A."/>
            <person name="Liang C."/>
            <person name="Lipzen A."/>
            <person name="Lutzoni F."/>
            <person name="Magnuson J."/>
            <person name="Mondo S."/>
            <person name="Nolan M."/>
            <person name="Ohm R."/>
            <person name="Pangilinan J."/>
            <person name="Park H.-J."/>
            <person name="Ramirez L."/>
            <person name="Alfaro M."/>
            <person name="Sun H."/>
            <person name="Tritt A."/>
            <person name="Yoshinaga Y."/>
            <person name="Zwiers L.-H."/>
            <person name="Turgeon B."/>
            <person name="Goodwin S."/>
            <person name="Spatafora J."/>
            <person name="Crous P."/>
            <person name="Grigoriev I."/>
        </authorList>
    </citation>
    <scope>NUCLEOTIDE SEQUENCE</scope>
    <source>
        <strain evidence="3">CBS 115976</strain>
    </source>
</reference>
<keyword evidence="4" id="KW-1185">Reference proteome</keyword>
<feature type="domain" description="BZIP" evidence="2">
    <location>
        <begin position="44"/>
        <end position="59"/>
    </location>
</feature>
<dbReference type="PANTHER" id="PTHR39607:SF1">
    <property type="entry name" value="B-ZIP TRANSCRIPTION FACTOR (EUROFUNG)"/>
    <property type="match status" value="1"/>
</dbReference>